<evidence type="ECO:0000256" key="2">
    <source>
        <dbReference type="ARBA" id="ARBA00022840"/>
    </source>
</evidence>
<dbReference type="InterPro" id="IPR003959">
    <property type="entry name" value="ATPase_AAA_core"/>
</dbReference>
<dbReference type="Gene3D" id="3.40.50.300">
    <property type="entry name" value="P-loop containing nucleotide triphosphate hydrolases"/>
    <property type="match status" value="1"/>
</dbReference>
<evidence type="ECO:0000259" key="3">
    <source>
        <dbReference type="Pfam" id="PF00004"/>
    </source>
</evidence>
<dbReference type="GO" id="GO:0006508">
    <property type="term" value="P:proteolysis"/>
    <property type="evidence" value="ECO:0007669"/>
    <property type="project" value="UniProtKB-KW"/>
</dbReference>
<evidence type="ECO:0000313" key="4">
    <source>
        <dbReference type="EMBL" id="VEB44862.1"/>
    </source>
</evidence>
<organism evidence="4 5">
    <name type="scientific">Chromobacterium violaceum</name>
    <dbReference type="NCBI Taxonomy" id="536"/>
    <lineage>
        <taxon>Bacteria</taxon>
        <taxon>Pseudomonadati</taxon>
        <taxon>Pseudomonadota</taxon>
        <taxon>Betaproteobacteria</taxon>
        <taxon>Neisseriales</taxon>
        <taxon>Chromobacteriaceae</taxon>
        <taxon>Chromobacterium</taxon>
    </lineage>
</organism>
<reference evidence="4 5" key="1">
    <citation type="submission" date="2018-12" db="EMBL/GenBank/DDBJ databases">
        <authorList>
            <consortium name="Pathogen Informatics"/>
        </authorList>
    </citation>
    <scope>NUCLEOTIDE SEQUENCE [LARGE SCALE GENOMIC DNA]</scope>
    <source>
        <strain evidence="4 5">NCTC9695</strain>
    </source>
</reference>
<evidence type="ECO:0000313" key="5">
    <source>
        <dbReference type="Proteomes" id="UP000275777"/>
    </source>
</evidence>
<keyword evidence="1" id="KW-0547">Nucleotide-binding</keyword>
<name>A0A447TIX2_CHRVL</name>
<dbReference type="InterPro" id="IPR050130">
    <property type="entry name" value="ClpA_ClpB"/>
</dbReference>
<dbReference type="GO" id="GO:0016887">
    <property type="term" value="F:ATP hydrolysis activity"/>
    <property type="evidence" value="ECO:0007669"/>
    <property type="project" value="InterPro"/>
</dbReference>
<protein>
    <submittedName>
        <fullName evidence="4">ATP-dependent Clp protease ATP-binding subunit ClpA</fullName>
    </submittedName>
</protein>
<dbReference type="GO" id="GO:0005737">
    <property type="term" value="C:cytoplasm"/>
    <property type="evidence" value="ECO:0007669"/>
    <property type="project" value="TreeGrafter"/>
</dbReference>
<gene>
    <name evidence="4" type="primary">clpA_2</name>
    <name evidence="4" type="ORF">NCTC9695_05366</name>
</gene>
<dbReference type="PANTHER" id="PTHR11638">
    <property type="entry name" value="ATP-DEPENDENT CLP PROTEASE"/>
    <property type="match status" value="1"/>
</dbReference>
<dbReference type="InterPro" id="IPR027417">
    <property type="entry name" value="P-loop_NTPase"/>
</dbReference>
<dbReference type="Proteomes" id="UP000275777">
    <property type="component" value="Chromosome"/>
</dbReference>
<dbReference type="AlphaFoldDB" id="A0A447TIX2"/>
<feature type="domain" description="ATPase AAA-type core" evidence="3">
    <location>
        <begin position="33"/>
        <end position="116"/>
    </location>
</feature>
<evidence type="ECO:0000256" key="1">
    <source>
        <dbReference type="ARBA" id="ARBA00022741"/>
    </source>
</evidence>
<dbReference type="SUPFAM" id="SSF52540">
    <property type="entry name" value="P-loop containing nucleoside triphosphate hydrolases"/>
    <property type="match status" value="1"/>
</dbReference>
<dbReference type="Pfam" id="PF00004">
    <property type="entry name" value="AAA"/>
    <property type="match status" value="1"/>
</dbReference>
<dbReference type="PANTHER" id="PTHR11638:SF111">
    <property type="entry name" value="ATP-DEPENDENT CLP PROTEASE ATP-BINDING SUBUNIT CLPA"/>
    <property type="match status" value="1"/>
</dbReference>
<dbReference type="GO" id="GO:0008233">
    <property type="term" value="F:peptidase activity"/>
    <property type="evidence" value="ECO:0007669"/>
    <property type="project" value="UniProtKB-KW"/>
</dbReference>
<keyword evidence="4" id="KW-0645">Protease</keyword>
<dbReference type="GO" id="GO:0034605">
    <property type="term" value="P:cellular response to heat"/>
    <property type="evidence" value="ECO:0007669"/>
    <property type="project" value="TreeGrafter"/>
</dbReference>
<keyword evidence="2 4" id="KW-0067">ATP-binding</keyword>
<dbReference type="EMBL" id="LR134182">
    <property type="protein sequence ID" value="VEB44862.1"/>
    <property type="molecule type" value="Genomic_DNA"/>
</dbReference>
<proteinExistence type="predicted"/>
<dbReference type="CDD" id="cd00009">
    <property type="entry name" value="AAA"/>
    <property type="match status" value="1"/>
</dbReference>
<accession>A0A447TIX2</accession>
<keyword evidence="4" id="KW-0378">Hydrolase</keyword>
<dbReference type="GO" id="GO:0005524">
    <property type="term" value="F:ATP binding"/>
    <property type="evidence" value="ECO:0007669"/>
    <property type="project" value="UniProtKB-KW"/>
</dbReference>
<sequence>MARDGKIDPLIGREHELERTVQILCRRRKNNPLLVGEAGVGKTAIAEGLARRIVNGEVPEILSKSTVYALDMGALLAGTKYRGDFEQRLKAVIKQLTDDSNAILFIDEIHTLIGAGAASAARWTRPTC</sequence>